<evidence type="ECO:0000259" key="1">
    <source>
        <dbReference type="Pfam" id="PF00535"/>
    </source>
</evidence>
<evidence type="ECO:0000313" key="2">
    <source>
        <dbReference type="EMBL" id="QEA07146.1"/>
    </source>
</evidence>
<keyword evidence="2" id="KW-0328">Glycosyltransferase</keyword>
<sequence>MPTPHRPRVTVVIPVHNRERYLPVAVNSILAQSYSDFELLMIDDGSTDGSLELMHRYQAADPRVRALSNGANLGIPQTRNRGLDEARGEYIALLDSDDYAYPERLAAQVRFLDAHPDHAEIGTWGSFMDGDGRTSRQVRRQPVAAPAVDAELLFRCCISNRSLMARTAVLQAHRYREDFPRSQDYELHVRLSARHRLANLPVILSCGREHPGRSTNMAADLSRERKTAIHRAQLEALGLRPTDADLDRHYCLGRGGVLGAPDQDYVDWAEAWLSDLLAANRRAGRYDQAALAGAAARRWVRVCWRARRRLGGRAVMRMLRSPLMRPFAPYGGRWLPCRVPAPALDYSPPAERAGDAPD</sequence>
<dbReference type="Pfam" id="PF00535">
    <property type="entry name" value="Glycos_transf_2"/>
    <property type="match status" value="1"/>
</dbReference>
<dbReference type="AlphaFoldDB" id="A0A5B8REZ3"/>
<dbReference type="PANTHER" id="PTHR43685">
    <property type="entry name" value="GLYCOSYLTRANSFERASE"/>
    <property type="match status" value="1"/>
</dbReference>
<dbReference type="InterPro" id="IPR029044">
    <property type="entry name" value="Nucleotide-diphossugar_trans"/>
</dbReference>
<accession>A0A5B8REZ3</accession>
<dbReference type="Gene3D" id="3.90.550.10">
    <property type="entry name" value="Spore Coat Polysaccharide Biosynthesis Protein SpsA, Chain A"/>
    <property type="match status" value="1"/>
</dbReference>
<protein>
    <submittedName>
        <fullName evidence="2">Undecaprenyl-phosphate 4-deoxy-4-formamido-L-arabinose transferase</fullName>
        <ecNumber evidence="2">2.4.2.53</ecNumber>
    </submittedName>
</protein>
<name>A0A5B8REZ3_9ZZZZ</name>
<dbReference type="InterPro" id="IPR001173">
    <property type="entry name" value="Glyco_trans_2-like"/>
</dbReference>
<organism evidence="2">
    <name type="scientific">uncultured organism</name>
    <dbReference type="NCBI Taxonomy" id="155900"/>
    <lineage>
        <taxon>unclassified sequences</taxon>
        <taxon>environmental samples</taxon>
    </lineage>
</organism>
<dbReference type="EMBL" id="MN079207">
    <property type="protein sequence ID" value="QEA07146.1"/>
    <property type="molecule type" value="Genomic_DNA"/>
</dbReference>
<feature type="domain" description="Glycosyltransferase 2-like" evidence="1">
    <location>
        <begin position="10"/>
        <end position="139"/>
    </location>
</feature>
<gene>
    <name evidence="2" type="primary">arnC_3</name>
    <name evidence="2" type="ORF">KBTEX_03491</name>
</gene>
<dbReference type="GO" id="GO:0099621">
    <property type="term" value="F:undecaprenyl-phosphate 4-deoxy-4-formamido-L-arabinose transferase activity"/>
    <property type="evidence" value="ECO:0007669"/>
    <property type="project" value="UniProtKB-EC"/>
</dbReference>
<dbReference type="CDD" id="cd00761">
    <property type="entry name" value="Glyco_tranf_GTA_type"/>
    <property type="match status" value="1"/>
</dbReference>
<keyword evidence="2" id="KW-0808">Transferase</keyword>
<dbReference type="EC" id="2.4.2.53" evidence="2"/>
<reference evidence="2" key="1">
    <citation type="submission" date="2019-06" db="EMBL/GenBank/DDBJ databases">
        <authorList>
            <person name="Murdoch R.W."/>
            <person name="Fathepure B."/>
        </authorList>
    </citation>
    <scope>NUCLEOTIDE SEQUENCE</scope>
</reference>
<proteinExistence type="predicted"/>
<dbReference type="SUPFAM" id="SSF53448">
    <property type="entry name" value="Nucleotide-diphospho-sugar transferases"/>
    <property type="match status" value="1"/>
</dbReference>
<dbReference type="InterPro" id="IPR050834">
    <property type="entry name" value="Glycosyltransf_2"/>
</dbReference>
<dbReference type="PANTHER" id="PTHR43685:SF2">
    <property type="entry name" value="GLYCOSYLTRANSFERASE 2-LIKE DOMAIN-CONTAINING PROTEIN"/>
    <property type="match status" value="1"/>
</dbReference>